<feature type="region of interest" description="Disordered" evidence="6">
    <location>
        <begin position="300"/>
        <end position="319"/>
    </location>
</feature>
<dbReference type="PANTHER" id="PTHR11945:SF25">
    <property type="entry name" value="MYOCYTE-SPECIFIC ENHANCER FACTOR 2C"/>
    <property type="match status" value="1"/>
</dbReference>
<feature type="non-terminal residue" evidence="8">
    <location>
        <position position="389"/>
    </location>
</feature>
<feature type="region of interest" description="Disordered" evidence="6">
    <location>
        <begin position="151"/>
        <end position="187"/>
    </location>
</feature>
<comment type="subcellular location">
    <subcellularLocation>
        <location evidence="1">Nucleus</location>
    </subcellularLocation>
</comment>
<dbReference type="InterPro" id="IPR002100">
    <property type="entry name" value="TF_MADSbox"/>
</dbReference>
<dbReference type="SUPFAM" id="SSF55455">
    <property type="entry name" value="SRF-like"/>
    <property type="match status" value="1"/>
</dbReference>
<comment type="caution">
    <text evidence="8">The sequence shown here is derived from an EMBL/GenBank/DDBJ whole genome shotgun (WGS) entry which is preliminary data.</text>
</comment>
<feature type="compositionally biased region" description="Basic and acidic residues" evidence="6">
    <location>
        <begin position="151"/>
        <end position="181"/>
    </location>
</feature>
<gene>
    <name evidence="8" type="ORF">AGLY_016880</name>
</gene>
<organism evidence="8 9">
    <name type="scientific">Aphis glycines</name>
    <name type="common">Soybean aphid</name>
    <dbReference type="NCBI Taxonomy" id="307491"/>
    <lineage>
        <taxon>Eukaryota</taxon>
        <taxon>Metazoa</taxon>
        <taxon>Ecdysozoa</taxon>
        <taxon>Arthropoda</taxon>
        <taxon>Hexapoda</taxon>
        <taxon>Insecta</taxon>
        <taxon>Pterygota</taxon>
        <taxon>Neoptera</taxon>
        <taxon>Paraneoptera</taxon>
        <taxon>Hemiptera</taxon>
        <taxon>Sternorrhyncha</taxon>
        <taxon>Aphidomorpha</taxon>
        <taxon>Aphidoidea</taxon>
        <taxon>Aphididae</taxon>
        <taxon>Aphidini</taxon>
        <taxon>Aphis</taxon>
        <taxon>Aphis</taxon>
    </lineage>
</organism>
<keyword evidence="5" id="KW-0539">Nucleus</keyword>
<dbReference type="GO" id="GO:0042826">
    <property type="term" value="F:histone deacetylase binding"/>
    <property type="evidence" value="ECO:0007669"/>
    <property type="project" value="TreeGrafter"/>
</dbReference>
<reference evidence="8 9" key="1">
    <citation type="submission" date="2019-08" db="EMBL/GenBank/DDBJ databases">
        <title>The genome of the soybean aphid Biotype 1, its phylome, world population structure and adaptation to the North American continent.</title>
        <authorList>
            <person name="Giordano R."/>
            <person name="Donthu R.K."/>
            <person name="Hernandez A.G."/>
            <person name="Wright C.L."/>
            <person name="Zimin A.V."/>
        </authorList>
    </citation>
    <scope>NUCLEOTIDE SEQUENCE [LARGE SCALE GENOMIC DNA]</scope>
    <source>
        <tissue evidence="8">Whole aphids</tissue>
    </source>
</reference>
<proteinExistence type="predicted"/>
<evidence type="ECO:0000256" key="3">
    <source>
        <dbReference type="ARBA" id="ARBA00023125"/>
    </source>
</evidence>
<dbReference type="GO" id="GO:0045944">
    <property type="term" value="P:positive regulation of transcription by RNA polymerase II"/>
    <property type="evidence" value="ECO:0007669"/>
    <property type="project" value="TreeGrafter"/>
</dbReference>
<evidence type="ECO:0000256" key="2">
    <source>
        <dbReference type="ARBA" id="ARBA00023015"/>
    </source>
</evidence>
<evidence type="ECO:0000256" key="6">
    <source>
        <dbReference type="SAM" id="MobiDB-lite"/>
    </source>
</evidence>
<feature type="compositionally biased region" description="Polar residues" evidence="6">
    <location>
        <begin position="302"/>
        <end position="319"/>
    </location>
</feature>
<dbReference type="AlphaFoldDB" id="A0A6G0SYI3"/>
<accession>A0A6G0SYI3</accession>
<dbReference type="GO" id="GO:0030154">
    <property type="term" value="P:cell differentiation"/>
    <property type="evidence" value="ECO:0007669"/>
    <property type="project" value="TreeGrafter"/>
</dbReference>
<dbReference type="Gene3D" id="3.40.1810.10">
    <property type="entry name" value="Transcription factor, MADS-box"/>
    <property type="match status" value="1"/>
</dbReference>
<dbReference type="GO" id="GO:0007507">
    <property type="term" value="P:heart development"/>
    <property type="evidence" value="ECO:0007669"/>
    <property type="project" value="TreeGrafter"/>
</dbReference>
<dbReference type="GO" id="GO:0000981">
    <property type="term" value="F:DNA-binding transcription factor activity, RNA polymerase II-specific"/>
    <property type="evidence" value="ECO:0007669"/>
    <property type="project" value="TreeGrafter"/>
</dbReference>
<evidence type="ECO:0000256" key="5">
    <source>
        <dbReference type="ARBA" id="ARBA00023242"/>
    </source>
</evidence>
<dbReference type="OrthoDB" id="1898716at2759"/>
<dbReference type="PROSITE" id="PS50066">
    <property type="entry name" value="MADS_BOX_2"/>
    <property type="match status" value="1"/>
</dbReference>
<dbReference type="Proteomes" id="UP000475862">
    <property type="component" value="Unassembled WGS sequence"/>
</dbReference>
<name>A0A6G0SYI3_APHGL</name>
<keyword evidence="2" id="KW-0805">Transcription regulation</keyword>
<dbReference type="PRINTS" id="PR00404">
    <property type="entry name" value="MADSDOMAIN"/>
</dbReference>
<dbReference type="SMART" id="SM00432">
    <property type="entry name" value="MADS"/>
    <property type="match status" value="1"/>
</dbReference>
<evidence type="ECO:0000256" key="4">
    <source>
        <dbReference type="ARBA" id="ARBA00023163"/>
    </source>
</evidence>
<dbReference type="InterPro" id="IPR036879">
    <property type="entry name" value="TF_MADSbox_sf"/>
</dbReference>
<dbReference type="GO" id="GO:0000978">
    <property type="term" value="F:RNA polymerase II cis-regulatory region sequence-specific DNA binding"/>
    <property type="evidence" value="ECO:0007669"/>
    <property type="project" value="TreeGrafter"/>
</dbReference>
<protein>
    <recommendedName>
        <fullName evidence="7">MADS-box domain-containing protein</fullName>
    </recommendedName>
</protein>
<evidence type="ECO:0000259" key="7">
    <source>
        <dbReference type="PROSITE" id="PS50066"/>
    </source>
</evidence>
<evidence type="ECO:0000313" key="8">
    <source>
        <dbReference type="EMBL" id="KAE9522717.1"/>
    </source>
</evidence>
<dbReference type="GO" id="GO:0005634">
    <property type="term" value="C:nucleus"/>
    <property type="evidence" value="ECO:0007669"/>
    <property type="project" value="UniProtKB-SubCell"/>
</dbReference>
<dbReference type="PANTHER" id="PTHR11945">
    <property type="entry name" value="MADS BOX PROTEIN"/>
    <property type="match status" value="1"/>
</dbReference>
<keyword evidence="3" id="KW-0238">DNA-binding</keyword>
<keyword evidence="4" id="KW-0804">Transcription</keyword>
<dbReference type="GO" id="GO:0046983">
    <property type="term" value="F:protein dimerization activity"/>
    <property type="evidence" value="ECO:0007669"/>
    <property type="project" value="InterPro"/>
</dbReference>
<evidence type="ECO:0000313" key="9">
    <source>
        <dbReference type="Proteomes" id="UP000475862"/>
    </source>
</evidence>
<dbReference type="Pfam" id="PF00319">
    <property type="entry name" value="SRF-TF"/>
    <property type="match status" value="1"/>
</dbReference>
<sequence length="389" mass="44236">MGRKKINITKIQDEHKSHVVFKKRKFSFMKKAYELSVLCDCEVAIIIFDKSDKLYQYASTDMDQVLLKYTECNEPYESLTNKNVIAKLNRTQPKQYQVITTPRRIAINHNNISDEECRILMTHGTRIMDVEDSNSLECEFIPSISENKHPEAIKKIRENNSVENTKRDNSSDSDTSDDKLIIDSGADDDFEEKDEVFDNNVKKYISTITSEHQVLPNNLTTNKKIKTEENDEDGDVLLIEYDTNISKKIKSNTNPQTSDALKPLITPNTHSTNKNIKIEENDEDDDVLLIEYDTNISEKIKSNTNPQTSDAQKPLITPNTHSSLDVIQNKSPKSLSKNVKIQSAISQNTYTLKQEPSAYPGFKRVIVKNDLLTTSGIKINIAQAPQSSI</sequence>
<dbReference type="EMBL" id="VYZN01000719">
    <property type="protein sequence ID" value="KAE9522717.1"/>
    <property type="molecule type" value="Genomic_DNA"/>
</dbReference>
<feature type="domain" description="MADS-box" evidence="7">
    <location>
        <begin position="1"/>
        <end position="61"/>
    </location>
</feature>
<evidence type="ECO:0000256" key="1">
    <source>
        <dbReference type="ARBA" id="ARBA00004123"/>
    </source>
</evidence>
<keyword evidence="9" id="KW-1185">Reference proteome</keyword>